<protein>
    <recommendedName>
        <fullName evidence="4">BTB domain-containing protein</fullName>
    </recommendedName>
</protein>
<organism evidence="5">
    <name type="scientific">Aureoumbra lagunensis</name>
    <dbReference type="NCBI Taxonomy" id="44058"/>
    <lineage>
        <taxon>Eukaryota</taxon>
        <taxon>Sar</taxon>
        <taxon>Stramenopiles</taxon>
        <taxon>Ochrophyta</taxon>
        <taxon>Pelagophyceae</taxon>
        <taxon>Pelagomonadales</taxon>
        <taxon>Aureoumbra</taxon>
    </lineage>
</organism>
<dbReference type="EMBL" id="HBIJ01001205">
    <property type="protein sequence ID" value="CAE0360166.1"/>
    <property type="molecule type" value="Transcribed_RNA"/>
</dbReference>
<name>A0A7S3JNQ4_9STRA</name>
<dbReference type="Gene3D" id="3.30.710.10">
    <property type="entry name" value="Potassium Channel Kv1.1, Chain A"/>
    <property type="match status" value="1"/>
</dbReference>
<dbReference type="SUPFAM" id="SSF54695">
    <property type="entry name" value="POZ domain"/>
    <property type="match status" value="1"/>
</dbReference>
<dbReference type="InterPro" id="IPR015915">
    <property type="entry name" value="Kelch-typ_b-propeller"/>
</dbReference>
<dbReference type="CDD" id="cd14733">
    <property type="entry name" value="BACK"/>
    <property type="match status" value="1"/>
</dbReference>
<evidence type="ECO:0000313" key="5">
    <source>
        <dbReference type="EMBL" id="CAE0360166.1"/>
    </source>
</evidence>
<dbReference type="SMART" id="SM00225">
    <property type="entry name" value="BTB"/>
    <property type="match status" value="1"/>
</dbReference>
<dbReference type="PROSITE" id="PS50097">
    <property type="entry name" value="BTB"/>
    <property type="match status" value="1"/>
</dbReference>
<dbReference type="Gene3D" id="1.25.40.420">
    <property type="match status" value="1"/>
</dbReference>
<dbReference type="Gene3D" id="2.120.10.80">
    <property type="entry name" value="Kelch-type beta propeller"/>
    <property type="match status" value="2"/>
</dbReference>
<dbReference type="InterPro" id="IPR051568">
    <property type="entry name" value="LZTR1/Attractin"/>
</dbReference>
<dbReference type="SMART" id="SM00612">
    <property type="entry name" value="Kelch"/>
    <property type="match status" value="4"/>
</dbReference>
<feature type="region of interest" description="Disordered" evidence="3">
    <location>
        <begin position="578"/>
        <end position="622"/>
    </location>
</feature>
<feature type="domain" description="BTB" evidence="4">
    <location>
        <begin position="384"/>
        <end position="457"/>
    </location>
</feature>
<accession>A0A7S3JNQ4</accession>
<evidence type="ECO:0000256" key="3">
    <source>
        <dbReference type="SAM" id="MobiDB-lite"/>
    </source>
</evidence>
<evidence type="ECO:0000256" key="1">
    <source>
        <dbReference type="ARBA" id="ARBA00022441"/>
    </source>
</evidence>
<dbReference type="PANTHER" id="PTHR46376">
    <property type="entry name" value="LEUCINE-ZIPPER-LIKE TRANSCRIPTIONAL REGULATOR 1"/>
    <property type="match status" value="1"/>
</dbReference>
<dbReference type="AlphaFoldDB" id="A0A7S3JNQ4"/>
<dbReference type="PANTHER" id="PTHR46376:SF1">
    <property type="entry name" value="LEUCINE-ZIPPER-LIKE TRANSCRIPTIONAL REGULATOR 1"/>
    <property type="match status" value="1"/>
</dbReference>
<dbReference type="Pfam" id="PF01344">
    <property type="entry name" value="Kelch_1"/>
    <property type="match status" value="1"/>
</dbReference>
<dbReference type="InterPro" id="IPR000210">
    <property type="entry name" value="BTB/POZ_dom"/>
</dbReference>
<dbReference type="Pfam" id="PF00651">
    <property type="entry name" value="BTB"/>
    <property type="match status" value="1"/>
</dbReference>
<reference evidence="5" key="1">
    <citation type="submission" date="2021-01" db="EMBL/GenBank/DDBJ databases">
        <authorList>
            <person name="Corre E."/>
            <person name="Pelletier E."/>
            <person name="Niang G."/>
            <person name="Scheremetjew M."/>
            <person name="Finn R."/>
            <person name="Kale V."/>
            <person name="Holt S."/>
            <person name="Cochrane G."/>
            <person name="Meng A."/>
            <person name="Brown T."/>
            <person name="Cohen L."/>
        </authorList>
    </citation>
    <scope>NUCLEOTIDE SEQUENCE</scope>
    <source>
        <strain evidence="5">CCMP1510</strain>
    </source>
</reference>
<keyword evidence="2" id="KW-0677">Repeat</keyword>
<dbReference type="InterPro" id="IPR006652">
    <property type="entry name" value="Kelch_1"/>
</dbReference>
<sequence>MPWEVVSRDDGPCQRSLHVAAVWRDKLIIFGGYDGSNRVNDLWLYSFTQEEWSLVRGGGMPPSPRDRHVGLVWGSSFYIFGGFDGISRVNDMHEFSLGSHSWSQVRPMNGQPPSARHSHAGVVYLDSVYIFGGYDGAYRSDFHEFNFITSSWCPIIAEGRAPRARYRATCVRVETYMYLFGGHDGHRHLNDVHVFDINQRRWAELDTDGPAPTPRDSHTAIAHGRCMYVFGGSTGIAMDDFYVLRLDTANWSHVIENNNQIDTTSQDDQDIEHDTDTNASIIHPGARFCHVAVEYRAALYIFGGYDGGNRLNDFLRFPLGWWTYPGGALLDDDNDLESINNSLLGGNTLSTSIKATIKGQNEPIKNTSSLIADLRALVDSPIHSDVTFVLDDGESVYAHKVLCQRCPYFKAMFGSGESTNEGFIESTASEIAIPDTRKIIFLHILEFLYTDHCIIDLDIAMDLFQAADRFGVDRLKKICESKMLASINVENACSIFHAADRYMAKSLRDRSLSFILHHFDDVTQTPAFEDMGRSNVDLVFDVLRARSSGSYSSPGFGNRGQMSDNRKRSMPISCAVSDPRLSATGTQTGITSFVHPPPPPLFGDGDNSTPRQINHSPQQSPS</sequence>
<dbReference type="SUPFAM" id="SSF117281">
    <property type="entry name" value="Kelch motif"/>
    <property type="match status" value="2"/>
</dbReference>
<keyword evidence="1" id="KW-0880">Kelch repeat</keyword>
<feature type="compositionally biased region" description="Polar residues" evidence="3">
    <location>
        <begin position="606"/>
        <end position="622"/>
    </location>
</feature>
<evidence type="ECO:0000259" key="4">
    <source>
        <dbReference type="PROSITE" id="PS50097"/>
    </source>
</evidence>
<dbReference type="GO" id="GO:0005794">
    <property type="term" value="C:Golgi apparatus"/>
    <property type="evidence" value="ECO:0007669"/>
    <property type="project" value="TreeGrafter"/>
</dbReference>
<dbReference type="Pfam" id="PF24681">
    <property type="entry name" value="Kelch_KLHDC2_KLHL20_DRC7"/>
    <property type="match status" value="1"/>
</dbReference>
<gene>
    <name evidence="5" type="ORF">ALAG00032_LOCUS895</name>
</gene>
<dbReference type="InterPro" id="IPR011333">
    <property type="entry name" value="SKP1/BTB/POZ_sf"/>
</dbReference>
<proteinExistence type="predicted"/>
<evidence type="ECO:0000256" key="2">
    <source>
        <dbReference type="ARBA" id="ARBA00022737"/>
    </source>
</evidence>